<keyword evidence="9" id="KW-0482">Metalloprotease</keyword>
<keyword evidence="15" id="KW-1185">Reference proteome</keyword>
<dbReference type="GO" id="GO:0006508">
    <property type="term" value="P:proteolysis"/>
    <property type="evidence" value="ECO:0007669"/>
    <property type="project" value="UniProtKB-KW"/>
</dbReference>
<dbReference type="PRINTS" id="PR00765">
    <property type="entry name" value="CRBOXYPTASEA"/>
</dbReference>
<evidence type="ECO:0000256" key="4">
    <source>
        <dbReference type="ARBA" id="ARBA00022670"/>
    </source>
</evidence>
<dbReference type="CDD" id="cd03860">
    <property type="entry name" value="M14_CP_A-B_like"/>
    <property type="match status" value="1"/>
</dbReference>
<dbReference type="SUPFAM" id="SSF54897">
    <property type="entry name" value="Protease propeptides/inhibitors"/>
    <property type="match status" value="1"/>
</dbReference>
<keyword evidence="6 12" id="KW-0732">Signal</keyword>
<dbReference type="PROSITE" id="PS52035">
    <property type="entry name" value="PEPTIDASE_M14"/>
    <property type="match status" value="1"/>
</dbReference>
<keyword evidence="5" id="KW-0479">Metal-binding</keyword>
<accession>A0A814CAI4</accession>
<feature type="signal peptide" evidence="12">
    <location>
        <begin position="1"/>
        <end position="20"/>
    </location>
</feature>
<dbReference type="PANTHER" id="PTHR11705:SF91">
    <property type="entry name" value="FI01817P-RELATED"/>
    <property type="match status" value="1"/>
</dbReference>
<organism evidence="14 15">
    <name type="scientific">Brachionus calyciflorus</name>
    <dbReference type="NCBI Taxonomy" id="104777"/>
    <lineage>
        <taxon>Eukaryota</taxon>
        <taxon>Metazoa</taxon>
        <taxon>Spiralia</taxon>
        <taxon>Gnathifera</taxon>
        <taxon>Rotifera</taxon>
        <taxon>Eurotatoria</taxon>
        <taxon>Monogononta</taxon>
        <taxon>Pseudotrocha</taxon>
        <taxon>Ploima</taxon>
        <taxon>Brachionidae</taxon>
        <taxon>Brachionus</taxon>
    </lineage>
</organism>
<evidence type="ECO:0000313" key="14">
    <source>
        <dbReference type="EMBL" id="CAF0941649.1"/>
    </source>
</evidence>
<dbReference type="Pfam" id="PF02244">
    <property type="entry name" value="Propep_M14"/>
    <property type="match status" value="1"/>
</dbReference>
<keyword evidence="10" id="KW-1015">Disulfide bond</keyword>
<dbReference type="SUPFAM" id="SSF53187">
    <property type="entry name" value="Zn-dependent exopeptidases"/>
    <property type="match status" value="1"/>
</dbReference>
<evidence type="ECO:0000256" key="9">
    <source>
        <dbReference type="ARBA" id="ARBA00023049"/>
    </source>
</evidence>
<evidence type="ECO:0000256" key="7">
    <source>
        <dbReference type="ARBA" id="ARBA00022801"/>
    </source>
</evidence>
<dbReference type="Gene3D" id="3.40.630.10">
    <property type="entry name" value="Zn peptidases"/>
    <property type="match status" value="1"/>
</dbReference>
<evidence type="ECO:0000256" key="3">
    <source>
        <dbReference type="ARBA" id="ARBA00022645"/>
    </source>
</evidence>
<dbReference type="Pfam" id="PF00246">
    <property type="entry name" value="Peptidase_M14"/>
    <property type="match status" value="1"/>
</dbReference>
<comment type="similarity">
    <text evidence="2 11">Belongs to the peptidase M14 family.</text>
</comment>
<evidence type="ECO:0000256" key="6">
    <source>
        <dbReference type="ARBA" id="ARBA00022729"/>
    </source>
</evidence>
<dbReference type="SMART" id="SM00631">
    <property type="entry name" value="Zn_pept"/>
    <property type="match status" value="1"/>
</dbReference>
<sequence>MNFKIALCLAVFLFGSATLAEKTRYDNYKLVHLTPKTPLHVQLVSEWEEKTEFDVWTRVKTTEESVHVLLSPEAYVKYSVLFTIFKIPFEILENNMQKNFDEQERSMALSRNSRNIVGRYARYTEIQSFIDNLAATSPLVTSDIAGKTYEGRNIKVAIIKTATSQRKIMLDCGIHAREWITPATCVYFIDKLVNDYNSGNALARELLGYYEIHVIPVLNPDGYEYSHTNTRLWRKNRRPNPGSSCIGTDLNRNFGFKWLTGGSSTDPCSDGYAGPSADSELETKAFENYINKYSGQWDSYLTLHSYGKWWFTPYGYTTTLPADFTELNAKAQIGISGIKAYGDGNGWTSGSSARILYIGSGGSEDWTYGVAGIKYSYSLELRPGQSGIDASYGFTLPEDRAPKAGLETYGGIVTFLKAIKP</sequence>
<comment type="caution">
    <text evidence="14">The sequence shown here is derived from an EMBL/GenBank/DDBJ whole genome shotgun (WGS) entry which is preliminary data.</text>
</comment>
<reference evidence="14" key="1">
    <citation type="submission" date="2021-02" db="EMBL/GenBank/DDBJ databases">
        <authorList>
            <person name="Nowell W R."/>
        </authorList>
    </citation>
    <scope>NUCLEOTIDE SEQUENCE</scope>
    <source>
        <strain evidence="14">Ploen Becks lab</strain>
    </source>
</reference>
<evidence type="ECO:0000256" key="1">
    <source>
        <dbReference type="ARBA" id="ARBA00001947"/>
    </source>
</evidence>
<dbReference type="AlphaFoldDB" id="A0A814CAI4"/>
<evidence type="ECO:0000256" key="11">
    <source>
        <dbReference type="PROSITE-ProRule" id="PRU01379"/>
    </source>
</evidence>
<keyword evidence="3" id="KW-0121">Carboxypeptidase</keyword>
<dbReference type="Proteomes" id="UP000663879">
    <property type="component" value="Unassembled WGS sequence"/>
</dbReference>
<dbReference type="GO" id="GO:0008270">
    <property type="term" value="F:zinc ion binding"/>
    <property type="evidence" value="ECO:0007669"/>
    <property type="project" value="InterPro"/>
</dbReference>
<evidence type="ECO:0000256" key="8">
    <source>
        <dbReference type="ARBA" id="ARBA00022833"/>
    </source>
</evidence>
<dbReference type="InterPro" id="IPR036990">
    <property type="entry name" value="M14A-like_propep"/>
</dbReference>
<evidence type="ECO:0000256" key="10">
    <source>
        <dbReference type="ARBA" id="ARBA00023157"/>
    </source>
</evidence>
<protein>
    <recommendedName>
        <fullName evidence="13">Peptidase M14 domain-containing protein</fullName>
    </recommendedName>
</protein>
<proteinExistence type="inferred from homology"/>
<feature type="domain" description="Peptidase M14" evidence="13">
    <location>
        <begin position="119"/>
        <end position="419"/>
    </location>
</feature>
<feature type="chain" id="PRO_5032933433" description="Peptidase M14 domain-containing protein" evidence="12">
    <location>
        <begin position="21"/>
        <end position="421"/>
    </location>
</feature>
<evidence type="ECO:0000256" key="5">
    <source>
        <dbReference type="ARBA" id="ARBA00022723"/>
    </source>
</evidence>
<name>A0A814CAI4_9BILA</name>
<comment type="cofactor">
    <cofactor evidence="1">
        <name>Zn(2+)</name>
        <dbReference type="ChEBI" id="CHEBI:29105"/>
    </cofactor>
</comment>
<dbReference type="OrthoDB" id="3626597at2759"/>
<evidence type="ECO:0000259" key="13">
    <source>
        <dbReference type="PROSITE" id="PS52035"/>
    </source>
</evidence>
<gene>
    <name evidence="14" type="ORF">OXX778_LOCUS13460</name>
</gene>
<evidence type="ECO:0000256" key="12">
    <source>
        <dbReference type="SAM" id="SignalP"/>
    </source>
</evidence>
<keyword evidence="8" id="KW-0862">Zinc</keyword>
<evidence type="ECO:0000313" key="15">
    <source>
        <dbReference type="Proteomes" id="UP000663879"/>
    </source>
</evidence>
<evidence type="ECO:0000256" key="2">
    <source>
        <dbReference type="ARBA" id="ARBA00005988"/>
    </source>
</evidence>
<dbReference type="GO" id="GO:0005615">
    <property type="term" value="C:extracellular space"/>
    <property type="evidence" value="ECO:0007669"/>
    <property type="project" value="TreeGrafter"/>
</dbReference>
<feature type="active site" description="Proton donor/acceptor" evidence="11">
    <location>
        <position position="380"/>
    </location>
</feature>
<keyword evidence="4" id="KW-0645">Protease</keyword>
<dbReference type="EMBL" id="CAJNOC010002590">
    <property type="protein sequence ID" value="CAF0941649.1"/>
    <property type="molecule type" value="Genomic_DNA"/>
</dbReference>
<dbReference type="GO" id="GO:0004181">
    <property type="term" value="F:metallocarboxypeptidase activity"/>
    <property type="evidence" value="ECO:0007669"/>
    <property type="project" value="InterPro"/>
</dbReference>
<dbReference type="PANTHER" id="PTHR11705">
    <property type="entry name" value="PROTEASE FAMILY M14 CARBOXYPEPTIDASE A,B"/>
    <property type="match status" value="1"/>
</dbReference>
<dbReference type="Gene3D" id="3.30.70.340">
    <property type="entry name" value="Metallocarboxypeptidase-like"/>
    <property type="match status" value="1"/>
</dbReference>
<keyword evidence="7" id="KW-0378">Hydrolase</keyword>
<dbReference type="InterPro" id="IPR003146">
    <property type="entry name" value="M14A_act_pep"/>
</dbReference>
<dbReference type="InterPro" id="IPR000834">
    <property type="entry name" value="Peptidase_M14"/>
</dbReference>
<dbReference type="FunFam" id="3.40.630.10:FF:000084">
    <property type="entry name" value="Carboxypeptidase B2"/>
    <property type="match status" value="1"/>
</dbReference>